<name>A0A4R7HZF2_9ACTN</name>
<comment type="caution">
    <text evidence="1">The sequence shown here is derived from an EMBL/GenBank/DDBJ whole genome shotgun (WGS) entry which is preliminary data.</text>
</comment>
<dbReference type="OrthoDB" id="5182747at2"/>
<dbReference type="Proteomes" id="UP000294558">
    <property type="component" value="Unassembled WGS sequence"/>
</dbReference>
<dbReference type="Pfam" id="PF10604">
    <property type="entry name" value="Polyketide_cyc2"/>
    <property type="match status" value="1"/>
</dbReference>
<accession>A0A4R7HZF2</accession>
<sequence>MTTITRTRDLPASPATVWATLADFDALALWADDIDHSSLATEQRDGVGTTRRVQMGQITLIERVTVWEPDHRLAYDIEGLLPIVKRATNTWTLTPTADGTLVSLATTVDTGKRPDKALIGAGIARKMAEASDMMLDGLTAHLENLA</sequence>
<dbReference type="SUPFAM" id="SSF55961">
    <property type="entry name" value="Bet v1-like"/>
    <property type="match status" value="1"/>
</dbReference>
<dbReference type="RefSeq" id="WP_133868985.1">
    <property type="nucleotide sequence ID" value="NZ_SOAU01000001.1"/>
</dbReference>
<dbReference type="InterPro" id="IPR019587">
    <property type="entry name" value="Polyketide_cyclase/dehydratase"/>
</dbReference>
<dbReference type="AlphaFoldDB" id="A0A4R7HZF2"/>
<evidence type="ECO:0000313" key="2">
    <source>
        <dbReference type="Proteomes" id="UP000294558"/>
    </source>
</evidence>
<dbReference type="Gene3D" id="3.30.530.20">
    <property type="match status" value="1"/>
</dbReference>
<gene>
    <name evidence="1" type="ORF">BDK89_2219</name>
</gene>
<dbReference type="EMBL" id="SOAU01000001">
    <property type="protein sequence ID" value="TDT16627.1"/>
    <property type="molecule type" value="Genomic_DNA"/>
</dbReference>
<dbReference type="CDD" id="cd07821">
    <property type="entry name" value="PYR_PYL_RCAR_like"/>
    <property type="match status" value="1"/>
</dbReference>
<proteinExistence type="predicted"/>
<protein>
    <submittedName>
        <fullName evidence="1">Uncharacterized protein YndB with AHSA1/START domain</fullName>
    </submittedName>
</protein>
<evidence type="ECO:0000313" key="1">
    <source>
        <dbReference type="EMBL" id="TDT16627.1"/>
    </source>
</evidence>
<reference evidence="1 2" key="1">
    <citation type="submission" date="2019-03" db="EMBL/GenBank/DDBJ databases">
        <title>Sequencing the genomes of 1000 actinobacteria strains.</title>
        <authorList>
            <person name="Klenk H.-P."/>
        </authorList>
    </citation>
    <scope>NUCLEOTIDE SEQUENCE [LARGE SCALE GENOMIC DNA]</scope>
    <source>
        <strain evidence="1 2">DSM 18936</strain>
    </source>
</reference>
<organism evidence="1 2">
    <name type="scientific">Ilumatobacter fluminis</name>
    <dbReference type="NCBI Taxonomy" id="467091"/>
    <lineage>
        <taxon>Bacteria</taxon>
        <taxon>Bacillati</taxon>
        <taxon>Actinomycetota</taxon>
        <taxon>Acidimicrobiia</taxon>
        <taxon>Acidimicrobiales</taxon>
        <taxon>Ilumatobacteraceae</taxon>
        <taxon>Ilumatobacter</taxon>
    </lineage>
</organism>
<dbReference type="InterPro" id="IPR023393">
    <property type="entry name" value="START-like_dom_sf"/>
</dbReference>
<keyword evidence="2" id="KW-1185">Reference proteome</keyword>